<evidence type="ECO:0000313" key="2">
    <source>
        <dbReference type="EMBL" id="NNU17241.1"/>
    </source>
</evidence>
<dbReference type="EMBL" id="JABFCX010000003">
    <property type="protein sequence ID" value="NNU17241.1"/>
    <property type="molecule type" value="Genomic_DNA"/>
</dbReference>
<gene>
    <name evidence="2" type="ORF">HK107_12995</name>
</gene>
<dbReference type="SUPFAM" id="SSF55166">
    <property type="entry name" value="Hedgehog/DD-peptidase"/>
    <property type="match status" value="1"/>
</dbReference>
<proteinExistence type="predicted"/>
<evidence type="ECO:0000259" key="1">
    <source>
        <dbReference type="Pfam" id="PF08291"/>
    </source>
</evidence>
<comment type="caution">
    <text evidence="2">The sequence shown here is derived from an EMBL/GenBank/DDBJ whole genome shotgun (WGS) entry which is preliminary data.</text>
</comment>
<protein>
    <recommendedName>
        <fullName evidence="1">Peptidase M15A C-terminal domain-containing protein</fullName>
    </recommendedName>
</protein>
<dbReference type="Proteomes" id="UP000536835">
    <property type="component" value="Unassembled WGS sequence"/>
</dbReference>
<accession>A0A7Y3W6G3</accession>
<sequence>MFRSLLLSTAALGLAHAEPLTVQVQDLTVTHDVFFAPMIPGEVLDVQVMGRPSENEVSFKVPGEGDALKGEVKLAWKAPDEPGHYPIEIRDETSGDMMTLNVFVSHPMSAVMDGELNGYRIGQYEKTPLRGLDAYLPPEGFIEVTDETRDIKVSPHFTLGQFLCKQQPEAEKKYLILRPELLLKLEKAVGLIEEEGFDVSTLFVMSGYRTPWYNKAIGNTTVYSRHLYGDAADVFVDIAPRNGVMDDLNRDGVVNKADANFLYDAVSRMAAKDPDIVLRGGIGSYAANARRGPFVHIDTRGTPARWGR</sequence>
<feature type="domain" description="Peptidase M15A C-terminal" evidence="1">
    <location>
        <begin position="182"/>
        <end position="238"/>
    </location>
</feature>
<organism evidence="2 3">
    <name type="scientific">Parvularcula mediterranea</name>
    <dbReference type="NCBI Taxonomy" id="2732508"/>
    <lineage>
        <taxon>Bacteria</taxon>
        <taxon>Pseudomonadati</taxon>
        <taxon>Pseudomonadota</taxon>
        <taxon>Alphaproteobacteria</taxon>
        <taxon>Parvularculales</taxon>
        <taxon>Parvularculaceae</taxon>
        <taxon>Parvularcula</taxon>
    </lineage>
</organism>
<dbReference type="RefSeq" id="WP_173200471.1">
    <property type="nucleotide sequence ID" value="NZ_JABFCX010000003.1"/>
</dbReference>
<dbReference type="InterPro" id="IPR009045">
    <property type="entry name" value="Zn_M74/Hedgehog-like"/>
</dbReference>
<reference evidence="2 3" key="1">
    <citation type="submission" date="2020-05" db="EMBL/GenBank/DDBJ databases">
        <title>Parvularcula mediterraneae sp. nov., isolated from polypropylene straw from shallow seawater of the seashore of Laganas in Zakynthos island, Greece.</title>
        <authorList>
            <person name="Szabo I."/>
            <person name="Al-Omari J."/>
            <person name="Rado J."/>
            <person name="Szerdahelyi G.S."/>
        </authorList>
    </citation>
    <scope>NUCLEOTIDE SEQUENCE [LARGE SCALE GENOMIC DNA]</scope>
    <source>
        <strain evidence="2 3">ZS-1/3</strain>
    </source>
</reference>
<dbReference type="AlphaFoldDB" id="A0A7Y3W6G3"/>
<keyword evidence="3" id="KW-1185">Reference proteome</keyword>
<dbReference type="Gene3D" id="3.30.1380.10">
    <property type="match status" value="1"/>
</dbReference>
<dbReference type="Pfam" id="PF08291">
    <property type="entry name" value="Peptidase_M15_3"/>
    <property type="match status" value="1"/>
</dbReference>
<evidence type="ECO:0000313" key="3">
    <source>
        <dbReference type="Proteomes" id="UP000536835"/>
    </source>
</evidence>
<name>A0A7Y3W6G3_9PROT</name>
<dbReference type="InterPro" id="IPR013230">
    <property type="entry name" value="Peptidase_M15A_C"/>
</dbReference>